<feature type="compositionally biased region" description="Polar residues" evidence="5">
    <location>
        <begin position="257"/>
        <end position="269"/>
    </location>
</feature>
<protein>
    <recommendedName>
        <fullName evidence="3">Nuclease SbcCD subunit C</fullName>
    </recommendedName>
</protein>
<proteinExistence type="inferred from homology"/>
<dbReference type="PANTHER" id="PTHR32114:SF2">
    <property type="entry name" value="ABC TRANSPORTER ABCH.3"/>
    <property type="match status" value="1"/>
</dbReference>
<dbReference type="Gene3D" id="3.40.50.300">
    <property type="entry name" value="P-loop containing nucleotide triphosphate hydrolases"/>
    <property type="match status" value="2"/>
</dbReference>
<evidence type="ECO:0000256" key="2">
    <source>
        <dbReference type="ARBA" id="ARBA00011322"/>
    </source>
</evidence>
<feature type="compositionally biased region" description="Acidic residues" evidence="5">
    <location>
        <begin position="237"/>
        <end position="247"/>
    </location>
</feature>
<feature type="region of interest" description="Disordered" evidence="5">
    <location>
        <begin position="679"/>
        <end position="724"/>
    </location>
</feature>
<feature type="region of interest" description="Disordered" evidence="5">
    <location>
        <begin position="216"/>
        <end position="274"/>
    </location>
</feature>
<evidence type="ECO:0000259" key="6">
    <source>
        <dbReference type="Pfam" id="PF13476"/>
    </source>
</evidence>
<dbReference type="Pfam" id="PF13476">
    <property type="entry name" value="AAA_23"/>
    <property type="match status" value="1"/>
</dbReference>
<dbReference type="InterPro" id="IPR038729">
    <property type="entry name" value="Rad50/SbcC_AAA"/>
</dbReference>
<name>A0A508A4K9_9ACTO</name>
<dbReference type="RefSeq" id="WP_141424187.1">
    <property type="nucleotide sequence ID" value="NZ_JASPFB010000001.1"/>
</dbReference>
<evidence type="ECO:0000256" key="3">
    <source>
        <dbReference type="ARBA" id="ARBA00013368"/>
    </source>
</evidence>
<dbReference type="InterPro" id="IPR027417">
    <property type="entry name" value="P-loop_NTPase"/>
</dbReference>
<comment type="similarity">
    <text evidence="1">Belongs to the SMC family. SbcC subfamily.</text>
</comment>
<feature type="domain" description="Rad50/SbcC-type AAA" evidence="6">
    <location>
        <begin position="5"/>
        <end position="180"/>
    </location>
</feature>
<dbReference type="SUPFAM" id="SSF52540">
    <property type="entry name" value="P-loop containing nucleoside triphosphate hydrolases"/>
    <property type="match status" value="1"/>
</dbReference>
<gene>
    <name evidence="7" type="ORF">FK256_06630</name>
</gene>
<dbReference type="AlphaFoldDB" id="A0A508A4K9"/>
<dbReference type="EMBL" id="VICB01000008">
    <property type="protein sequence ID" value="TQD43374.1"/>
    <property type="molecule type" value="Genomic_DNA"/>
</dbReference>
<feature type="coiled-coil region" evidence="4">
    <location>
        <begin position="343"/>
        <end position="394"/>
    </location>
</feature>
<comment type="caution">
    <text evidence="7">The sequence shown here is derived from an EMBL/GenBank/DDBJ whole genome shotgun (WGS) entry which is preliminary data.</text>
</comment>
<dbReference type="PANTHER" id="PTHR32114">
    <property type="entry name" value="ABC TRANSPORTER ABCH.3"/>
    <property type="match status" value="1"/>
</dbReference>
<dbReference type="Proteomes" id="UP000319010">
    <property type="component" value="Unassembled WGS sequence"/>
</dbReference>
<evidence type="ECO:0000313" key="8">
    <source>
        <dbReference type="Proteomes" id="UP000319010"/>
    </source>
</evidence>
<dbReference type="GO" id="GO:0006302">
    <property type="term" value="P:double-strand break repair"/>
    <property type="evidence" value="ECO:0007669"/>
    <property type="project" value="InterPro"/>
</dbReference>
<evidence type="ECO:0000256" key="1">
    <source>
        <dbReference type="ARBA" id="ARBA00006930"/>
    </source>
</evidence>
<organism evidence="7 8">
    <name type="scientific">Actinomyces johnsonii</name>
    <dbReference type="NCBI Taxonomy" id="544581"/>
    <lineage>
        <taxon>Bacteria</taxon>
        <taxon>Bacillati</taxon>
        <taxon>Actinomycetota</taxon>
        <taxon>Actinomycetes</taxon>
        <taxon>Actinomycetales</taxon>
        <taxon>Actinomycetaceae</taxon>
        <taxon>Actinomyces</taxon>
    </lineage>
</organism>
<reference evidence="7 8" key="1">
    <citation type="submission" date="2019-06" db="EMBL/GenBank/DDBJ databases">
        <title>Draft genome sequence of Actinomyces johnsonii CCUG 34287T.</title>
        <authorList>
            <person name="Salva-Serra F."/>
            <person name="Cardew S."/>
            <person name="Moore E."/>
        </authorList>
    </citation>
    <scope>NUCLEOTIDE SEQUENCE [LARGE SCALE GENOMIC DNA]</scope>
    <source>
        <strain evidence="7 8">CCUG 34287</strain>
    </source>
</reference>
<keyword evidence="4" id="KW-0175">Coiled coil</keyword>
<evidence type="ECO:0000313" key="7">
    <source>
        <dbReference type="EMBL" id="TQD43374.1"/>
    </source>
</evidence>
<accession>A0A508A4K9</accession>
<feature type="coiled-coil region" evidence="4">
    <location>
        <begin position="558"/>
        <end position="626"/>
    </location>
</feature>
<sequence>MRIHSLTMTGIGPYAGREHIDFDAVGASGRFLLTGPTGSGKTTIIDAIVFALYGDVADSADSSKERIRSTLVGPHTESVIELVFSTGAGVYRVRRTPTYERAKRRGQGTTTQNGTVKLWHLAEVGGEPLDEPVTRVGDADAEITRAVGLSREQFTQTVVLPQGKFARFLRADSSERQHLLKDVFGTGIYDAIQDALIQASRDGARRVEQAAADLRGQVTSLGRHPLLTEAPSPTDTADADEETDDADQAVHSEDSSPDNSSLQAPSGGTQEALPLPMEDADRAEPQEADAGPAPTPAQALEAAMAGATPDLVALRRVGAEVLEASRGGARQADARAETAGKALTRAQAAREEAQKLHDLLARRRALVEETQRLAERAEQDAADAERLRDAERAARVRPYLTAEQAARGRAQQAVAALAARADQSGLAHLAEQAGVTSAGSAEEATGSDTDSHGAAVTPAALVDPLVREAQRQLAALDDEPGGTEPAVVAPEPVEPGIPAMRDDDGEASETSVAANVSKTAHAEALSTRGLDDLAHHCRREHGQLEALVDLEAGLPERESALQQREAELQRAATQLEQRAEKLAERPAQRTALVEKLEAAQAARERLDGLQDRRARAEERHRAALAVEQLSAQLTQQDAACTQAATLAREATERVRATRLAWISGTAGALAGELTEGEPCPVCGSPTHPSPASADAEGATRQQVEATEEHQRQADEALSGAVRERDTCATRLQEAQRTSDGMDAPAAKTALEAATTALTTAQAAADGVDELVERLEAFDADSEQERTALDAARSAQESTRSRLEAERETLAQDQQHCLEARGSWPSVTARAAALLVRAKEAEDASEDVDTAHTALAQARSALADLAAALEEEGFTSAAQATAALMERGAVEALSTTVRAATTARERVRMGLEDPEIAALSGQEEDHLEDAAAELARADAAARQAASLQARTAESHEHLRRAVDGVEQAATAYEEAAGSSADLIRVANLARGENEAGTPLATWVLQARFEEVLVFANERLSQMSSGRYELIRVAEETSRYRRRKGLGLAVVDHLGHERTRDPRTLSGGETFYVSLSLALALADVVSAESGGVSLETLFIDEGFGTLDADTLQAVMAQIDHLRAGGRTVGIVSHVAELRDQIAEHIAVRRVASGGSTLKVTA</sequence>
<dbReference type="Pfam" id="PF13558">
    <property type="entry name" value="SbcC_Walker_B"/>
    <property type="match status" value="1"/>
</dbReference>
<evidence type="ECO:0000256" key="5">
    <source>
        <dbReference type="SAM" id="MobiDB-lite"/>
    </source>
</evidence>
<dbReference type="GO" id="GO:0016887">
    <property type="term" value="F:ATP hydrolysis activity"/>
    <property type="evidence" value="ECO:0007669"/>
    <property type="project" value="InterPro"/>
</dbReference>
<comment type="subunit">
    <text evidence="2">Heterodimer of SbcC and SbcD.</text>
</comment>
<evidence type="ECO:0000256" key="4">
    <source>
        <dbReference type="SAM" id="Coils"/>
    </source>
</evidence>